<feature type="region of interest" description="Disordered" evidence="2">
    <location>
        <begin position="1906"/>
        <end position="1936"/>
    </location>
</feature>
<dbReference type="InterPro" id="IPR022385">
    <property type="entry name" value="Rhs_assc_core"/>
</dbReference>
<dbReference type="CDD" id="cd00081">
    <property type="entry name" value="Hint"/>
    <property type="match status" value="1"/>
</dbReference>
<dbReference type="SMART" id="SM00306">
    <property type="entry name" value="HintN"/>
    <property type="match status" value="1"/>
</dbReference>
<dbReference type="Proteomes" id="UP000518300">
    <property type="component" value="Unassembled WGS sequence"/>
</dbReference>
<dbReference type="PANTHER" id="PTHR32305:SF15">
    <property type="entry name" value="PROTEIN RHSA-RELATED"/>
    <property type="match status" value="1"/>
</dbReference>
<evidence type="ECO:0000313" key="6">
    <source>
        <dbReference type="Proteomes" id="UP000518300"/>
    </source>
</evidence>
<dbReference type="NCBIfam" id="TIGR03696">
    <property type="entry name" value="Rhs_assc_core"/>
    <property type="match status" value="1"/>
</dbReference>
<dbReference type="Pfam" id="PF07591">
    <property type="entry name" value="PT-HINT"/>
    <property type="match status" value="1"/>
</dbReference>
<keyword evidence="3" id="KW-0732">Signal</keyword>
<dbReference type="SUPFAM" id="SSF51294">
    <property type="entry name" value="Hedgehog/intein (Hint) domain"/>
    <property type="match status" value="1"/>
</dbReference>
<dbReference type="NCBIfam" id="TIGR01643">
    <property type="entry name" value="YD_repeat_2x"/>
    <property type="match status" value="1"/>
</dbReference>
<dbReference type="Pfam" id="PF25023">
    <property type="entry name" value="TEN_YD-shell"/>
    <property type="match status" value="2"/>
</dbReference>
<dbReference type="RefSeq" id="WP_169347467.1">
    <property type="nucleotide sequence ID" value="NZ_JABBJJ010000127.1"/>
</dbReference>
<keyword evidence="6" id="KW-1185">Reference proteome</keyword>
<evidence type="ECO:0000313" key="5">
    <source>
        <dbReference type="EMBL" id="NMO18195.1"/>
    </source>
</evidence>
<proteinExistence type="predicted"/>
<dbReference type="EMBL" id="JABBJJ010000127">
    <property type="protein sequence ID" value="NMO18195.1"/>
    <property type="molecule type" value="Genomic_DNA"/>
</dbReference>
<dbReference type="GO" id="GO:0016539">
    <property type="term" value="P:intein-mediated protein splicing"/>
    <property type="evidence" value="ECO:0007669"/>
    <property type="project" value="InterPro"/>
</dbReference>
<evidence type="ECO:0000256" key="3">
    <source>
        <dbReference type="SAM" id="SignalP"/>
    </source>
</evidence>
<dbReference type="InterPro" id="IPR003587">
    <property type="entry name" value="Hint_dom_N"/>
</dbReference>
<protein>
    <recommendedName>
        <fullName evidence="4">Hint domain-containing protein</fullName>
    </recommendedName>
</protein>
<feature type="signal peptide" evidence="3">
    <location>
        <begin position="1"/>
        <end position="18"/>
    </location>
</feature>
<evidence type="ECO:0000256" key="1">
    <source>
        <dbReference type="ARBA" id="ARBA00022737"/>
    </source>
</evidence>
<organism evidence="5 6">
    <name type="scientific">Pyxidicoccus fallax</name>
    <dbReference type="NCBI Taxonomy" id="394095"/>
    <lineage>
        <taxon>Bacteria</taxon>
        <taxon>Pseudomonadati</taxon>
        <taxon>Myxococcota</taxon>
        <taxon>Myxococcia</taxon>
        <taxon>Myxococcales</taxon>
        <taxon>Cystobacterineae</taxon>
        <taxon>Myxococcaceae</taxon>
        <taxon>Pyxidicoccus</taxon>
    </lineage>
</organism>
<feature type="chain" id="PRO_5032416730" description="Hint domain-containing protein" evidence="3">
    <location>
        <begin position="19"/>
        <end position="1999"/>
    </location>
</feature>
<evidence type="ECO:0000259" key="4">
    <source>
        <dbReference type="SMART" id="SM00306"/>
    </source>
</evidence>
<dbReference type="InterPro" id="IPR006141">
    <property type="entry name" value="Intein_N"/>
</dbReference>
<reference evidence="5 6" key="1">
    <citation type="submission" date="2020-04" db="EMBL/GenBank/DDBJ databases">
        <title>Draft genome of Pyxidicoccus fallax type strain.</title>
        <authorList>
            <person name="Whitworth D.E."/>
        </authorList>
    </citation>
    <scope>NUCLEOTIDE SEQUENCE [LARGE SCALE GENOMIC DNA]</scope>
    <source>
        <strain evidence="5 6">DSM 14698</strain>
    </source>
</reference>
<dbReference type="InterPro" id="IPR050708">
    <property type="entry name" value="T6SS_VgrG/RHS"/>
</dbReference>
<gene>
    <name evidence="5" type="ORF">HG543_25535</name>
</gene>
<feature type="domain" description="Hint" evidence="4">
    <location>
        <begin position="1759"/>
        <end position="1858"/>
    </location>
</feature>
<sequence length="1999" mass="216602">MRSAMGCLALLVAGVAAAQPFNDVLVQSPELSAPQRGSLVGQYARTAFGPSDVSRGGFTLASPFQAPGERGVLLASIFPVYSPDSGISEWGLGWQTSLALTRSRVVGEVDYATDELTGPWGRMVRGTDGRWYPLGLSTPVRVEAGAGDTYVAYLPDGSRWTFGGVARVLTPQGTYAWYLTQVETATGRKTKLEYEANASGRLFLQHAWYGGVGDDFQYRVDLAYEPVPVAFVDYRARVPLRLDRRVSDVTVSAKHASTGVFASRWTHALSYTQDGLGPAFWLDSVQQTFASGAQPPAVTYAYASATSTLQVTAPRPVPAFDQVMQDYSAAVALPSYSTPLDSQEDGRADLESQRDFSLIVQGDSGYTYQPLPPAPADVDWNCRPAADPNNLPRTLARMKASSPDYQVVTMNYQDALGQTQLTLCRRDGKPLYRTSLPDQWDLGSTRRLVDLNRDRQPDLVQVYWGGYQVVPNQSTATGFAFGSPITGALQLEFMPEALWVHDFNGDSVADLVVRFGSLLMVYPGKGGFQYEAEPVVYPAESWGMPVDLTGYSLSFVEANGDGLSDVVLSNPYGAFLFVNAGDRLVERAVPGLAALGPDAGFPLVQDVTGSGNTEVLFTGLGQAYSLALNAPGTGLMSFADDGRGTRLHFRYARAPAVPGVGQRNAVLDTLKVESTGEDSVTYRYEYTAPKVHSVGRFLLGYGQVSRWDLQVTREMDFLFTDIAPGLPLGSRTRDLHAAQVESFTASEYADDTFQGLPWKRLSAEVRGWRSEDGTQTLSERTEYLEYAANVCPSRVRVTTAHGTLVREQERANPAGLVNHLHCLTGRLVQTGTHTDASLNFQHEGVVQHNAVGLVESVLSVGAGQSLMLQEVRYRPDSTLDWMSAPGRGVTSFEYEPGTRLLRQVTAPDGVVTRVTSRDPVTDAVLTLEVDRGTQRFQQFFRHDGQERLEKQWDSLGGSEANPKESYGYRFATATAPASVFMRSLVDAQTGSVRQSVGYSTAAGDAVTSARRIPEGWVFDGVVERVASRAELRKWMRPGVAGSVDVQALDYASLFAGGRAVSYSRVTTFGHDAAATATFHDGVEQQMATSLSLEAGQLSRTALENGTFQTRSLRDAGGRVVAYEDEELTRHGYRYDALGRLRQVDLPGGKTHKVRYDAHGRVELLERQDVARVEYVYAPITGLMSGKRFTTPAGTLVRQVSFAYDGAGRLSTETHADPAGSLVYRYYRDGATPSQPTAVTTRGFVTAVEGPGYVKLTEYRADGKPTKRTLSLTGWRKVETLLGYTDGGEPAMETTSTWDLQGGGLVQLSSHTRQHRWDAHGRLSEVGLDGKLLAVMEHDANGKPRSATFATAGKATLGYEPLTRERVSLLVEGQGWSAYTDLRFNARGLIESEAVNVGGHNLRRQYTYGAQRYLTGATDADGSYSYEHMEDGLPRAIQEGNVRRELVFSGATLTAGGVTYTFDALGRTATKGDLTFGYGPHGHMSRATRGTKTWEFLYDELGQRLLKKDGNQPVAAYVEGGGYLDGTGLTEPFRFAGQLVGLLKNGTFQMVGTDLRGTLLADTDGTARRVSPFGLRATHPDVAAALDYAQKGYDADLGLIRMGVRDYDPSINRFLTPDPLFLEEPWRCVNSPVECNLYGYAGGNPVSHVDPSGEALETLWDAASLAVGVASIANWDEKTSTLDKALDVLGVALDGAAVAVPFIPGGASMGLKALRAGDKAVDALRTADKAGDAGKALSKTDEAAEVAKQCADGDCKIPGIGCFVAGTPVLTKEGLKPIEEVEAGDEVWARSDASGESGWKRVVHLKVTHDKPVLDVVMEAEDGRSESIGATPDHPFWVEGRGWTQAGHLRPGMQVPSAHSGWLRVSRTTWRQAGETVFNFEVEDFHSYFVGGLSAWVHNNDECRKAAEAGSKTPVPSTKSSQFGPKIADKVPDGGVPKNWSRSQIEDAVADYRASIATRKAEMQAFDAAGVGSATQRLAHARRITEEETFLRSLVKALEN</sequence>
<comment type="caution">
    <text evidence="5">The sequence shown here is derived from an EMBL/GenBank/DDBJ whole genome shotgun (WGS) entry which is preliminary data.</text>
</comment>
<dbReference type="InterPro" id="IPR056823">
    <property type="entry name" value="TEN-like_YD-shell"/>
</dbReference>
<dbReference type="InterPro" id="IPR028994">
    <property type="entry name" value="Integrin_alpha_N"/>
</dbReference>
<evidence type="ECO:0000256" key="2">
    <source>
        <dbReference type="SAM" id="MobiDB-lite"/>
    </source>
</evidence>
<dbReference type="Gene3D" id="2.130.10.130">
    <property type="entry name" value="Integrin alpha, N-terminal"/>
    <property type="match status" value="1"/>
</dbReference>
<accession>A0A848LKA0</accession>
<keyword evidence="1" id="KW-0677">Repeat</keyword>
<feature type="compositionally biased region" description="Polar residues" evidence="2">
    <location>
        <begin position="1913"/>
        <end position="1922"/>
    </location>
</feature>
<dbReference type="SUPFAM" id="SSF69318">
    <property type="entry name" value="Integrin alpha N-terminal domain"/>
    <property type="match status" value="1"/>
</dbReference>
<dbReference type="PANTHER" id="PTHR32305">
    <property type="match status" value="1"/>
</dbReference>
<dbReference type="Gene3D" id="2.180.10.10">
    <property type="entry name" value="RHS repeat-associated core"/>
    <property type="match status" value="2"/>
</dbReference>
<dbReference type="InterPro" id="IPR006530">
    <property type="entry name" value="YD"/>
</dbReference>
<dbReference type="PROSITE" id="PS50817">
    <property type="entry name" value="INTEIN_N_TER"/>
    <property type="match status" value="1"/>
</dbReference>
<dbReference type="InterPro" id="IPR036844">
    <property type="entry name" value="Hint_dom_sf"/>
</dbReference>
<dbReference type="Gene3D" id="2.170.16.10">
    <property type="entry name" value="Hedgehog/Intein (Hint) domain"/>
    <property type="match status" value="1"/>
</dbReference>
<name>A0A848LKA0_9BACT</name>